<dbReference type="Pfam" id="PF01510">
    <property type="entry name" value="Amidase_2"/>
    <property type="match status" value="1"/>
</dbReference>
<keyword evidence="2" id="KW-0081">Bacteriolytic enzyme</keyword>
<evidence type="ECO:0000256" key="2">
    <source>
        <dbReference type="ARBA" id="ARBA00022638"/>
    </source>
</evidence>
<accession>A0A6J7VK34</accession>
<reference evidence="6" key="1">
    <citation type="submission" date="2020-05" db="EMBL/GenBank/DDBJ databases">
        <authorList>
            <person name="Chiriac C."/>
            <person name="Salcher M."/>
            <person name="Ghai R."/>
            <person name="Kavagutti S V."/>
        </authorList>
    </citation>
    <scope>NUCLEOTIDE SEQUENCE</scope>
</reference>
<dbReference type="InterPro" id="IPR002502">
    <property type="entry name" value="Amidase_domain"/>
</dbReference>
<sequence>MDKLGPIKFLTVHCAATPEGREVSAEQISSWDKARFGQTSYHWVVELDGTAIRTLEDDEKGAHTGGHNTGNIGVCYVGGVCKDNKTPKDTRTEAQKVALRKIVADYQAKRPKMIVRGHRDWPGVAKACPSFDVAKDL</sequence>
<dbReference type="EMBL" id="LR797822">
    <property type="protein sequence ID" value="CAB4241318.1"/>
    <property type="molecule type" value="Genomic_DNA"/>
</dbReference>
<dbReference type="GO" id="GO:0008745">
    <property type="term" value="F:N-acetylmuramoyl-L-alanine amidase activity"/>
    <property type="evidence" value="ECO:0007669"/>
    <property type="project" value="InterPro"/>
</dbReference>
<dbReference type="GO" id="GO:0001897">
    <property type="term" value="P:symbiont-mediated cytolysis of host cell"/>
    <property type="evidence" value="ECO:0007669"/>
    <property type="project" value="UniProtKB-ARBA"/>
</dbReference>
<dbReference type="EMBL" id="LR796136">
    <property type="protein sequence ID" value="CAB4120932.1"/>
    <property type="molecule type" value="Genomic_DNA"/>
</dbReference>
<evidence type="ECO:0000259" key="3">
    <source>
        <dbReference type="Pfam" id="PF01510"/>
    </source>
</evidence>
<dbReference type="GO" id="GO:0042742">
    <property type="term" value="P:defense response to bacterium"/>
    <property type="evidence" value="ECO:0007669"/>
    <property type="project" value="UniProtKB-KW"/>
</dbReference>
<proteinExistence type="predicted"/>
<evidence type="ECO:0000256" key="1">
    <source>
        <dbReference type="ARBA" id="ARBA00022529"/>
    </source>
</evidence>
<dbReference type="InterPro" id="IPR036505">
    <property type="entry name" value="Amidase/PGRP_sf"/>
</dbReference>
<feature type="domain" description="N-acetylmuramoyl-L-alanine amidase" evidence="3">
    <location>
        <begin position="5"/>
        <end position="130"/>
    </location>
</feature>
<evidence type="ECO:0000313" key="5">
    <source>
        <dbReference type="EMBL" id="CAB4241318.1"/>
    </source>
</evidence>
<protein>
    <submittedName>
        <fullName evidence="6">Lysozyme</fullName>
    </submittedName>
</protein>
<gene>
    <name evidence="6" type="ORF">UFOVP145_56</name>
    <name evidence="4" type="ORF">UFOVP4_17</name>
    <name evidence="5" type="ORF">UFOVP64_42</name>
</gene>
<name>A0A6J7VK34_9CAUD</name>
<keyword evidence="1" id="KW-0929">Antimicrobial</keyword>
<evidence type="ECO:0000313" key="4">
    <source>
        <dbReference type="EMBL" id="CAB4120932.1"/>
    </source>
</evidence>
<dbReference type="GO" id="GO:0009253">
    <property type="term" value="P:peptidoglycan catabolic process"/>
    <property type="evidence" value="ECO:0007669"/>
    <property type="project" value="InterPro"/>
</dbReference>
<dbReference type="CDD" id="cd06583">
    <property type="entry name" value="PGRP"/>
    <property type="match status" value="1"/>
</dbReference>
<dbReference type="Gene3D" id="3.40.80.10">
    <property type="entry name" value="Peptidoglycan recognition protein-like"/>
    <property type="match status" value="1"/>
</dbReference>
<dbReference type="SUPFAM" id="SSF55846">
    <property type="entry name" value="N-acetylmuramoyl-L-alanine amidase-like"/>
    <property type="match status" value="1"/>
</dbReference>
<organism evidence="6">
    <name type="scientific">uncultured Caudovirales phage</name>
    <dbReference type="NCBI Taxonomy" id="2100421"/>
    <lineage>
        <taxon>Viruses</taxon>
        <taxon>Duplodnaviria</taxon>
        <taxon>Heunggongvirae</taxon>
        <taxon>Uroviricota</taxon>
        <taxon>Caudoviricetes</taxon>
        <taxon>Peduoviridae</taxon>
        <taxon>Maltschvirus</taxon>
        <taxon>Maltschvirus maltsch</taxon>
    </lineage>
</organism>
<dbReference type="EMBL" id="LR798189">
    <property type="protein sequence ID" value="CAB5079015.1"/>
    <property type="molecule type" value="Genomic_DNA"/>
</dbReference>
<evidence type="ECO:0000313" key="6">
    <source>
        <dbReference type="EMBL" id="CAB5079015.1"/>
    </source>
</evidence>